<dbReference type="Gene3D" id="3.40.50.150">
    <property type="entry name" value="Vaccinia Virus protein VP39"/>
    <property type="match status" value="1"/>
</dbReference>
<evidence type="ECO:0000313" key="3">
    <source>
        <dbReference type="Proteomes" id="UP001163096"/>
    </source>
</evidence>
<evidence type="ECO:0000313" key="2">
    <source>
        <dbReference type="EMBL" id="WAI02051.1"/>
    </source>
</evidence>
<dbReference type="SMART" id="SM00138">
    <property type="entry name" value="MeTrc"/>
    <property type="match status" value="1"/>
</dbReference>
<dbReference type="InterPro" id="IPR029063">
    <property type="entry name" value="SAM-dependent_MTases_sf"/>
</dbReference>
<organism evidence="2 3">
    <name type="scientific">Methanogenium organophilum</name>
    <dbReference type="NCBI Taxonomy" id="2199"/>
    <lineage>
        <taxon>Archaea</taxon>
        <taxon>Methanobacteriati</taxon>
        <taxon>Methanobacteriota</taxon>
        <taxon>Stenosarchaea group</taxon>
        <taxon>Methanomicrobia</taxon>
        <taxon>Methanomicrobiales</taxon>
        <taxon>Methanomicrobiaceae</taxon>
        <taxon>Methanogenium</taxon>
    </lineage>
</organism>
<dbReference type="CDD" id="cd02440">
    <property type="entry name" value="AdoMet_MTases"/>
    <property type="match status" value="1"/>
</dbReference>
<dbReference type="RefSeq" id="WP_268187329.1">
    <property type="nucleotide sequence ID" value="NZ_CP113361.1"/>
</dbReference>
<dbReference type="InterPro" id="IPR050903">
    <property type="entry name" value="Bact_Chemotaxis_MeTrfase"/>
</dbReference>
<feature type="domain" description="CheR-type methyltransferase" evidence="1">
    <location>
        <begin position="1"/>
        <end position="238"/>
    </location>
</feature>
<dbReference type="AlphaFoldDB" id="A0A9X9T944"/>
<dbReference type="GeneID" id="76834246"/>
<proteinExistence type="predicted"/>
<protein>
    <submittedName>
        <fullName evidence="2">Protein-glutamate O-methyltransferase CheR</fullName>
    </submittedName>
</protein>
<dbReference type="Pfam" id="PF01739">
    <property type="entry name" value="CheR"/>
    <property type="match status" value="1"/>
</dbReference>
<dbReference type="KEGG" id="mou:OU421_04050"/>
<accession>A0A9X9T944</accession>
<dbReference type="PANTHER" id="PTHR24422">
    <property type="entry name" value="CHEMOTAXIS PROTEIN METHYLTRANSFERASE"/>
    <property type="match status" value="1"/>
</dbReference>
<dbReference type="SUPFAM" id="SSF53335">
    <property type="entry name" value="S-adenosyl-L-methionine-dependent methyltransferases"/>
    <property type="match status" value="1"/>
</dbReference>
<dbReference type="PANTHER" id="PTHR24422:SF10">
    <property type="entry name" value="CHEMOTAXIS PROTEIN METHYLTRANSFERASE 2"/>
    <property type="match status" value="1"/>
</dbReference>
<gene>
    <name evidence="2" type="ORF">OU421_04050</name>
</gene>
<evidence type="ECO:0000259" key="1">
    <source>
        <dbReference type="PROSITE" id="PS50123"/>
    </source>
</evidence>
<dbReference type="EMBL" id="CP113361">
    <property type="protein sequence ID" value="WAI02051.1"/>
    <property type="molecule type" value="Genomic_DNA"/>
</dbReference>
<dbReference type="InterPro" id="IPR022642">
    <property type="entry name" value="CheR_C"/>
</dbReference>
<dbReference type="PRINTS" id="PR00996">
    <property type="entry name" value="CHERMTFRASE"/>
</dbReference>
<reference evidence="2" key="1">
    <citation type="submission" date="2022-11" db="EMBL/GenBank/DDBJ databases">
        <title>Complete genome sequence of Methanogenium organophilum DSM 3596.</title>
        <authorList>
            <person name="Chen S.-C."/>
            <person name="Lai S.-J."/>
            <person name="You Y.-T."/>
        </authorList>
    </citation>
    <scope>NUCLEOTIDE SEQUENCE</scope>
    <source>
        <strain evidence="2">DSM 3596</strain>
    </source>
</reference>
<dbReference type="Proteomes" id="UP001163096">
    <property type="component" value="Chromosome"/>
</dbReference>
<dbReference type="InterPro" id="IPR000780">
    <property type="entry name" value="CheR_MeTrfase"/>
</dbReference>
<keyword evidence="3" id="KW-1185">Reference proteome</keyword>
<name>A0A9X9T944_METOG</name>
<dbReference type="GO" id="GO:0008757">
    <property type="term" value="F:S-adenosylmethionine-dependent methyltransferase activity"/>
    <property type="evidence" value="ECO:0007669"/>
    <property type="project" value="InterPro"/>
</dbReference>
<dbReference type="PROSITE" id="PS50123">
    <property type="entry name" value="CHER"/>
    <property type="match status" value="1"/>
</dbReference>
<sequence length="268" mass="30446">MYGTDLSCFDESILSKSLQTRRTETSSGTVDDYCEYLSEHQEEADTLSRSLQNAHSEFFRNPLTFALLESLVLPSLLMERQGAEKGGIRIWSAGCAAGEEAYSIAILLSERAMASEQPVPYQIFATDISEDELAHAKIGEYDAAKVQNVRLKHLHTYFHSHGDTYTVIPRLRDHIDFSRYDLLDEHSSSPPTSIYGNFDLIICANLLFYYRPEVRQYILNKLHRSLVPGGYLVTGEAEREMVEQANDIYPVFRPAAVYRKSSRTNIKT</sequence>